<feature type="transmembrane region" description="Helical" evidence="2">
    <location>
        <begin position="20"/>
        <end position="38"/>
    </location>
</feature>
<dbReference type="KEGG" id="ccro:CMC5_021310"/>
<evidence type="ECO:0000256" key="1">
    <source>
        <dbReference type="SAM" id="MobiDB-lite"/>
    </source>
</evidence>
<feature type="transmembrane region" description="Helical" evidence="2">
    <location>
        <begin position="328"/>
        <end position="351"/>
    </location>
</feature>
<gene>
    <name evidence="3" type="ORF">CMC5_021310</name>
</gene>
<proteinExistence type="predicted"/>
<protein>
    <submittedName>
        <fullName evidence="3">Uncharacterized protein</fullName>
    </submittedName>
</protein>
<keyword evidence="2" id="KW-1133">Transmembrane helix</keyword>
<feature type="transmembrane region" description="Helical" evidence="2">
    <location>
        <begin position="371"/>
        <end position="388"/>
    </location>
</feature>
<feature type="compositionally biased region" description="Basic and acidic residues" evidence="1">
    <location>
        <begin position="621"/>
        <end position="639"/>
    </location>
</feature>
<feature type="compositionally biased region" description="Pro residues" evidence="1">
    <location>
        <begin position="659"/>
        <end position="668"/>
    </location>
</feature>
<dbReference type="Gene3D" id="1.25.40.10">
    <property type="entry name" value="Tetratricopeptide repeat domain"/>
    <property type="match status" value="1"/>
</dbReference>
<feature type="compositionally biased region" description="Basic and acidic residues" evidence="1">
    <location>
        <begin position="282"/>
        <end position="303"/>
    </location>
</feature>
<dbReference type="RefSeq" id="WP_050430281.1">
    <property type="nucleotide sequence ID" value="NZ_CP012159.1"/>
</dbReference>
<dbReference type="Proteomes" id="UP000067626">
    <property type="component" value="Chromosome"/>
</dbReference>
<organism evidence="3 4">
    <name type="scientific">Chondromyces crocatus</name>
    <dbReference type="NCBI Taxonomy" id="52"/>
    <lineage>
        <taxon>Bacteria</taxon>
        <taxon>Pseudomonadati</taxon>
        <taxon>Myxococcota</taxon>
        <taxon>Polyangia</taxon>
        <taxon>Polyangiales</taxon>
        <taxon>Polyangiaceae</taxon>
        <taxon>Chondromyces</taxon>
    </lineage>
</organism>
<dbReference type="OrthoDB" id="5494183at2"/>
<evidence type="ECO:0000313" key="4">
    <source>
        <dbReference type="Proteomes" id="UP000067626"/>
    </source>
</evidence>
<dbReference type="AlphaFoldDB" id="A0A0K1EAU5"/>
<dbReference type="EMBL" id="CP012159">
    <property type="protein sequence ID" value="AKT37990.1"/>
    <property type="molecule type" value="Genomic_DNA"/>
</dbReference>
<accession>A0A0K1EAU5</accession>
<reference evidence="3 4" key="1">
    <citation type="submission" date="2015-07" db="EMBL/GenBank/DDBJ databases">
        <title>Genome analysis of myxobacterium Chondromyces crocatus Cm c5 reveals a high potential for natural compound synthesis and the genetic basis for the loss of fruiting body formation.</title>
        <authorList>
            <person name="Zaburannyi N."/>
            <person name="Bunk B."/>
            <person name="Maier J."/>
            <person name="Overmann J."/>
            <person name="Mueller R."/>
        </authorList>
    </citation>
    <scope>NUCLEOTIDE SEQUENCE [LARGE SCALE GENOMIC DNA]</scope>
    <source>
        <strain evidence="3 4">Cm c5</strain>
    </source>
</reference>
<name>A0A0K1EAU5_CHOCO</name>
<feature type="region of interest" description="Disordered" evidence="1">
    <location>
        <begin position="279"/>
        <end position="319"/>
    </location>
</feature>
<dbReference type="STRING" id="52.CMC5_021310"/>
<dbReference type="InterPro" id="IPR011990">
    <property type="entry name" value="TPR-like_helical_dom_sf"/>
</dbReference>
<evidence type="ECO:0000313" key="3">
    <source>
        <dbReference type="EMBL" id="AKT37990.1"/>
    </source>
</evidence>
<keyword evidence="2" id="KW-0472">Membrane</keyword>
<feature type="region of interest" description="Disordered" evidence="1">
    <location>
        <begin position="615"/>
        <end position="668"/>
    </location>
</feature>
<keyword evidence="4" id="KW-1185">Reference proteome</keyword>
<feature type="transmembrane region" description="Helical" evidence="2">
    <location>
        <begin position="44"/>
        <end position="64"/>
    </location>
</feature>
<sequence>MAREIPARFGVTDHATRRGATLKMGIGAILFAYGILLLCLIDAAALLGATLCAIGVALLGLGAMRRAHGPTVQMLHRAENLLFAGHLGEAQELLDLAEASTRTPLYLRAVDLHRATIALRKGALEDARLHADRGIQRPLSRVSRDDDQVTLASGYALRALVRASMADREGARADIDEVRRCPVAPLEALSRAELAHAILLERADDRAALARHLREKRALLLETPHLRERAIVRAYQRMLKARATSVYREAAEKMPGDEPTLDAWVARLAPGAAAFVHAQRARVSDDPARPAPARRDHDPRRPPAPDPLARATAEARAKLSSSHPLRQTLAALTIFVTVVLTTWHVIAPRVFPALVERLATGDGISTTHLDMLGALWVGLFATTVASIAHHTRRQHRRFLEASSALARGDEERALAALTRLGHARSRTLAASAHLALATAAERRADLATALQHCEEALARLDTPSSRALASDQLVPSILAERAFLFAATGRDTDAAAEIALVTENYPAHAGLDAARLRVDLTLAASQSDLTRVAELAEQAGELPLSPRDELLTALGRAAADPRAAGAIEFDRLEAELRDDPRAHRWLHQVAPTVLAAFARTEEQAPDPVDLICPITPGTRTEPLDAPHAKTDADATRDAELEAEASAEAERDAALATLTPPRPRASPET</sequence>
<keyword evidence="2" id="KW-0812">Transmembrane</keyword>
<evidence type="ECO:0000256" key="2">
    <source>
        <dbReference type="SAM" id="Phobius"/>
    </source>
</evidence>